<dbReference type="PANTHER" id="PTHR31339:SF15">
    <property type="entry name" value="PECTIN LYASE-LIKE SUPERFAMILY PROTEIN"/>
    <property type="match status" value="1"/>
</dbReference>
<proteinExistence type="predicted"/>
<dbReference type="Gene3D" id="2.160.20.10">
    <property type="entry name" value="Single-stranded right-handed beta-helix, Pectin lyase-like"/>
    <property type="match status" value="1"/>
</dbReference>
<dbReference type="InterPro" id="IPR012334">
    <property type="entry name" value="Pectin_lyas_fold"/>
</dbReference>
<keyword evidence="2" id="KW-0134">Cell wall</keyword>
<organism evidence="3">
    <name type="scientific">Salix viminalis</name>
    <name type="common">Common osier</name>
    <name type="synonym">Basket willow</name>
    <dbReference type="NCBI Taxonomy" id="40686"/>
    <lineage>
        <taxon>Eukaryota</taxon>
        <taxon>Viridiplantae</taxon>
        <taxon>Streptophyta</taxon>
        <taxon>Embryophyta</taxon>
        <taxon>Tracheophyta</taxon>
        <taxon>Spermatophyta</taxon>
        <taxon>Magnoliopsida</taxon>
        <taxon>eudicotyledons</taxon>
        <taxon>Gunneridae</taxon>
        <taxon>Pentapetalae</taxon>
        <taxon>rosids</taxon>
        <taxon>fabids</taxon>
        <taxon>Malpighiales</taxon>
        <taxon>Salicaceae</taxon>
        <taxon>Saliceae</taxon>
        <taxon>Salix</taxon>
    </lineage>
</organism>
<dbReference type="SUPFAM" id="SSF51126">
    <property type="entry name" value="Pectin lyase-like"/>
    <property type="match status" value="1"/>
</dbReference>
<evidence type="ECO:0000256" key="2">
    <source>
        <dbReference type="ARBA" id="ARBA00022512"/>
    </source>
</evidence>
<protein>
    <submittedName>
        <fullName evidence="3">Uncharacterized protein</fullName>
    </submittedName>
</protein>
<sequence>MHLHIAFIQCIAYDRPTTDALIRRVYLQSSSGSSVACACGSEMSNVQVEQVHIYSSYSGTEFRTGKGRGGYIKRIIIIISNAEMKNINMASG</sequence>
<evidence type="ECO:0000256" key="1">
    <source>
        <dbReference type="ARBA" id="ARBA00004191"/>
    </source>
</evidence>
<dbReference type="EMBL" id="CAADRP010000036">
    <property type="protein sequence ID" value="VFU22114.1"/>
    <property type="molecule type" value="Genomic_DNA"/>
</dbReference>
<dbReference type="AlphaFoldDB" id="A0A6N2K828"/>
<reference evidence="3" key="1">
    <citation type="submission" date="2019-03" db="EMBL/GenBank/DDBJ databases">
        <authorList>
            <person name="Mank J."/>
            <person name="Almeida P."/>
        </authorList>
    </citation>
    <scope>NUCLEOTIDE SEQUENCE</scope>
    <source>
        <strain evidence="3">78183</strain>
    </source>
</reference>
<keyword evidence="2" id="KW-0964">Secreted</keyword>
<evidence type="ECO:0000313" key="3">
    <source>
        <dbReference type="EMBL" id="VFU22114.1"/>
    </source>
</evidence>
<comment type="subcellular location">
    <subcellularLocation>
        <location evidence="1">Secreted</location>
        <location evidence="1">Cell wall</location>
    </subcellularLocation>
</comment>
<accession>A0A6N2K828</accession>
<gene>
    <name evidence="3" type="ORF">SVIM_LOCUS20425</name>
</gene>
<name>A0A6N2K828_SALVM</name>
<dbReference type="PANTHER" id="PTHR31339">
    <property type="entry name" value="PECTIN LYASE-RELATED"/>
    <property type="match status" value="1"/>
</dbReference>
<dbReference type="InterPro" id="IPR051801">
    <property type="entry name" value="GH28_Enzymes"/>
</dbReference>
<dbReference type="InterPro" id="IPR011050">
    <property type="entry name" value="Pectin_lyase_fold/virulence"/>
</dbReference>